<keyword evidence="14" id="KW-1185">Reference proteome</keyword>
<dbReference type="STRING" id="29655.A0A0K9PR01"/>
<comment type="caution">
    <text evidence="13">The sequence shown here is derived from an EMBL/GenBank/DDBJ whole genome shotgun (WGS) entry which is preliminary data.</text>
</comment>
<dbReference type="Pfam" id="PF05637">
    <property type="entry name" value="Glyco_transf_34"/>
    <property type="match status" value="1"/>
</dbReference>
<evidence type="ECO:0000313" key="14">
    <source>
        <dbReference type="Proteomes" id="UP000036987"/>
    </source>
</evidence>
<dbReference type="InterPro" id="IPR008630">
    <property type="entry name" value="Glyco_trans_34"/>
</dbReference>
<keyword evidence="8" id="KW-0333">Golgi apparatus</keyword>
<dbReference type="GO" id="GO:0009969">
    <property type="term" value="P:xyloglucan biosynthetic process"/>
    <property type="evidence" value="ECO:0000318"/>
    <property type="project" value="GO_Central"/>
</dbReference>
<evidence type="ECO:0000313" key="13">
    <source>
        <dbReference type="EMBL" id="KMZ71394.1"/>
    </source>
</evidence>
<accession>A0A0K9PR01</accession>
<evidence type="ECO:0000256" key="5">
    <source>
        <dbReference type="ARBA" id="ARBA00022692"/>
    </source>
</evidence>
<evidence type="ECO:0000256" key="1">
    <source>
        <dbReference type="ARBA" id="ARBA00004323"/>
    </source>
</evidence>
<sequence length="405" mass="46547">MAGMRSERLSGNLPRSRFTASRSTRSYENQFLKRINNSKLAIFCGLLTILVFRGGIGLENLVGDSISEKYSSEDIDRILREIRSDSDSDSDDSNSSGVLDNSTYSPGPKISEWDSQRKVWMAKNKESHENIILGGNGKDRMLLVTSSLPNPCENPIGDHYLLKGTKNKIDYCRIHGIEMMFNMAELELELGNNWSKLSLIRKMMLSHPEVEWVWWMDSDALFTDMNFEIPLHKYEGYNMVVHGNPDLLFQKKSWTALNTGSFLIRNCQWSLDLLDIWAPMGQKGSVTKEQGRILTDYLNDRHFSVDSDDQSSLIYLLLTQRDRWMARVFLENSFLPAETGDDKWSFITHFAGCKPCGKTSDHPINMCFEDMDKAFNFADNQVLQFFGFMHKDLSNSEVRKIIKEF</sequence>
<dbReference type="Proteomes" id="UP000036987">
    <property type="component" value="Unassembled WGS sequence"/>
</dbReference>
<comment type="subcellular location">
    <subcellularLocation>
        <location evidence="1">Golgi apparatus membrane</location>
        <topology evidence="1">Single-pass type II membrane protein</topology>
    </subcellularLocation>
</comment>
<gene>
    <name evidence="13" type="ORF">ZOSMA_181G00290</name>
</gene>
<keyword evidence="5" id="KW-0812">Transmembrane</keyword>
<feature type="region of interest" description="Disordered" evidence="12">
    <location>
        <begin position="1"/>
        <end position="21"/>
    </location>
</feature>
<dbReference type="InterPro" id="IPR029044">
    <property type="entry name" value="Nucleotide-diphossugar_trans"/>
</dbReference>
<feature type="region of interest" description="Disordered" evidence="12">
    <location>
        <begin position="82"/>
        <end position="110"/>
    </location>
</feature>
<evidence type="ECO:0000256" key="10">
    <source>
        <dbReference type="ARBA" id="ARBA00023180"/>
    </source>
</evidence>
<evidence type="ECO:0000256" key="9">
    <source>
        <dbReference type="ARBA" id="ARBA00023136"/>
    </source>
</evidence>
<evidence type="ECO:0000256" key="8">
    <source>
        <dbReference type="ARBA" id="ARBA00023034"/>
    </source>
</evidence>
<dbReference type="Gene3D" id="3.90.550.10">
    <property type="entry name" value="Spore Coat Polysaccharide Biosynthesis Protein SpsA, Chain A"/>
    <property type="match status" value="1"/>
</dbReference>
<keyword evidence="9" id="KW-0472">Membrane</keyword>
<keyword evidence="4 13" id="KW-0808">Transferase</keyword>
<comment type="similarity">
    <text evidence="2">Belongs to the glycosyltransferase 34 family.</text>
</comment>
<feature type="compositionally biased region" description="Low complexity" evidence="12">
    <location>
        <begin position="93"/>
        <end position="102"/>
    </location>
</feature>
<name>A0A0K9PR01_ZOSMR</name>
<comment type="function">
    <text evidence="11">Probable glycosyltransferase that may be involved in the biosynthesis of xyloglucan.</text>
</comment>
<evidence type="ECO:0000256" key="4">
    <source>
        <dbReference type="ARBA" id="ARBA00022679"/>
    </source>
</evidence>
<reference evidence="14" key="1">
    <citation type="journal article" date="2016" name="Nature">
        <title>The genome of the seagrass Zostera marina reveals angiosperm adaptation to the sea.</title>
        <authorList>
            <person name="Olsen J.L."/>
            <person name="Rouze P."/>
            <person name="Verhelst B."/>
            <person name="Lin Y.-C."/>
            <person name="Bayer T."/>
            <person name="Collen J."/>
            <person name="Dattolo E."/>
            <person name="De Paoli E."/>
            <person name="Dittami S."/>
            <person name="Maumus F."/>
            <person name="Michel G."/>
            <person name="Kersting A."/>
            <person name="Lauritano C."/>
            <person name="Lohaus R."/>
            <person name="Toepel M."/>
            <person name="Tonon T."/>
            <person name="Vanneste K."/>
            <person name="Amirebrahimi M."/>
            <person name="Brakel J."/>
            <person name="Bostroem C."/>
            <person name="Chovatia M."/>
            <person name="Grimwood J."/>
            <person name="Jenkins J.W."/>
            <person name="Jueterbock A."/>
            <person name="Mraz A."/>
            <person name="Stam W.T."/>
            <person name="Tice H."/>
            <person name="Bornberg-Bauer E."/>
            <person name="Green P.J."/>
            <person name="Pearson G.A."/>
            <person name="Procaccini G."/>
            <person name="Duarte C.M."/>
            <person name="Schmutz J."/>
            <person name="Reusch T.B.H."/>
            <person name="Van de Peer Y."/>
        </authorList>
    </citation>
    <scope>NUCLEOTIDE SEQUENCE [LARGE SCALE GENOMIC DNA]</scope>
    <source>
        <strain evidence="14">cv. Finnish</strain>
    </source>
</reference>
<dbReference type="FunFam" id="3.90.550.10:FF:000101">
    <property type="entry name" value="Probable glycosyltransferase 5"/>
    <property type="match status" value="1"/>
</dbReference>
<dbReference type="GO" id="GO:0016758">
    <property type="term" value="F:hexosyltransferase activity"/>
    <property type="evidence" value="ECO:0000318"/>
    <property type="project" value="GO_Central"/>
</dbReference>
<evidence type="ECO:0000256" key="11">
    <source>
        <dbReference type="ARBA" id="ARBA00059144"/>
    </source>
</evidence>
<dbReference type="OrthoDB" id="407658at2759"/>
<proteinExistence type="inferred from homology"/>
<protein>
    <submittedName>
        <fullName evidence="13">UDP-Xyl: xyloglucan alpha-1,6-xylosyltransferase, family GT34</fullName>
    </submittedName>
</protein>
<organism evidence="13 14">
    <name type="scientific">Zostera marina</name>
    <name type="common">Eelgrass</name>
    <dbReference type="NCBI Taxonomy" id="29655"/>
    <lineage>
        <taxon>Eukaryota</taxon>
        <taxon>Viridiplantae</taxon>
        <taxon>Streptophyta</taxon>
        <taxon>Embryophyta</taxon>
        <taxon>Tracheophyta</taxon>
        <taxon>Spermatophyta</taxon>
        <taxon>Magnoliopsida</taxon>
        <taxon>Liliopsida</taxon>
        <taxon>Zosteraceae</taxon>
        <taxon>Zostera</taxon>
    </lineage>
</organism>
<evidence type="ECO:0000256" key="2">
    <source>
        <dbReference type="ARBA" id="ARBA00005664"/>
    </source>
</evidence>
<evidence type="ECO:0000256" key="3">
    <source>
        <dbReference type="ARBA" id="ARBA00022676"/>
    </source>
</evidence>
<dbReference type="AlphaFoldDB" id="A0A0K9PR01"/>
<keyword evidence="10" id="KW-0325">Glycoprotein</keyword>
<dbReference type="GO" id="GO:0000139">
    <property type="term" value="C:Golgi membrane"/>
    <property type="evidence" value="ECO:0007669"/>
    <property type="project" value="UniProtKB-SubCell"/>
</dbReference>
<evidence type="ECO:0000256" key="12">
    <source>
        <dbReference type="SAM" id="MobiDB-lite"/>
    </source>
</evidence>
<keyword evidence="6" id="KW-0735">Signal-anchor</keyword>
<evidence type="ECO:0000256" key="6">
    <source>
        <dbReference type="ARBA" id="ARBA00022968"/>
    </source>
</evidence>
<dbReference type="PANTHER" id="PTHR31311">
    <property type="entry name" value="XYLOGLUCAN 6-XYLOSYLTRANSFERASE 5-RELATED-RELATED"/>
    <property type="match status" value="1"/>
</dbReference>
<dbReference type="PANTHER" id="PTHR31311:SF44">
    <property type="entry name" value="GLYCOSYLTRANSFERASE 2-RELATED"/>
    <property type="match status" value="1"/>
</dbReference>
<dbReference type="EMBL" id="LFYR01000676">
    <property type="protein sequence ID" value="KMZ71394.1"/>
    <property type="molecule type" value="Genomic_DNA"/>
</dbReference>
<keyword evidence="7" id="KW-1133">Transmembrane helix</keyword>
<evidence type="ECO:0000256" key="7">
    <source>
        <dbReference type="ARBA" id="ARBA00022989"/>
    </source>
</evidence>
<keyword evidence="3" id="KW-0328">Glycosyltransferase</keyword>